<gene>
    <name evidence="9" type="ordered locus">Halhy_3424</name>
</gene>
<comment type="similarity">
    <text evidence="2">Belongs to the outer membrane factor (OMF) (TC 1.B.17) family.</text>
</comment>
<dbReference type="OrthoDB" id="13803at2"/>
<dbReference type="GO" id="GO:1990281">
    <property type="term" value="C:efflux pump complex"/>
    <property type="evidence" value="ECO:0007669"/>
    <property type="project" value="TreeGrafter"/>
</dbReference>
<dbReference type="Pfam" id="PF02321">
    <property type="entry name" value="OEP"/>
    <property type="match status" value="1"/>
</dbReference>
<evidence type="ECO:0000256" key="8">
    <source>
        <dbReference type="SAM" id="Coils"/>
    </source>
</evidence>
<organism evidence="9 10">
    <name type="scientific">Haliscomenobacter hydrossis (strain ATCC 27775 / DSM 1100 / LMG 10767 / O)</name>
    <dbReference type="NCBI Taxonomy" id="760192"/>
    <lineage>
        <taxon>Bacteria</taxon>
        <taxon>Pseudomonadati</taxon>
        <taxon>Bacteroidota</taxon>
        <taxon>Saprospiria</taxon>
        <taxon>Saprospirales</taxon>
        <taxon>Haliscomenobacteraceae</taxon>
        <taxon>Haliscomenobacter</taxon>
    </lineage>
</organism>
<keyword evidence="4" id="KW-1134">Transmembrane beta strand</keyword>
<dbReference type="Proteomes" id="UP000008461">
    <property type="component" value="Chromosome"/>
</dbReference>
<protein>
    <submittedName>
        <fullName evidence="9">Outer membrane efflux protein</fullName>
    </submittedName>
</protein>
<keyword evidence="5" id="KW-0812">Transmembrane</keyword>
<comment type="subcellular location">
    <subcellularLocation>
        <location evidence="1">Cell outer membrane</location>
    </subcellularLocation>
</comment>
<evidence type="ECO:0000256" key="4">
    <source>
        <dbReference type="ARBA" id="ARBA00022452"/>
    </source>
</evidence>
<evidence type="ECO:0000313" key="9">
    <source>
        <dbReference type="EMBL" id="AEE51280.1"/>
    </source>
</evidence>
<sequence length="462" mass="52706">MRTPRSPQKSGIIRLFLFPLLLLPLIGLYSQSNPLDAYIQEAINNSHALKEKQFVLERNLFALEEAKRLYYPTVNFNASYTLAAGGRRLEFPIGDLLNPVYSTLNEMTNTNNFPQVDNVNELLAPNNFYDVKVRAQQPIVNAEIKLNRSIKTAQVSLQEIDMQVYRRELAKNVKLAYYQYLQAREAVLIYQNATQLLQESKRVNESLVRNDKAVPSVISRANSEIAAVEAQAVEARNQQRNAAAYFNHLLGRSLDQSITIDTIQILQGGDRILVSEQEGRPFIFENREEIAQLNKAQEINRLLVNLEETYRKPKIGAQLDVGSQAFGLEVGPYALLGVSLEIPLWTANRNKLQVQQAASNVSALNEQIAQVKDQIQLQIRIAQNAVQAEQEILQSYNTQQDAARQYYRDTFRRYKEGVANYIELLDARTQITNLDVRRSIAYYNVLMRRAELERALAAYPIK</sequence>
<dbReference type="EMBL" id="CP002691">
    <property type="protein sequence ID" value="AEE51280.1"/>
    <property type="molecule type" value="Genomic_DNA"/>
</dbReference>
<evidence type="ECO:0000256" key="3">
    <source>
        <dbReference type="ARBA" id="ARBA00022448"/>
    </source>
</evidence>
<dbReference type="AlphaFoldDB" id="F4KVG7"/>
<keyword evidence="3" id="KW-0813">Transport</keyword>
<evidence type="ECO:0000256" key="1">
    <source>
        <dbReference type="ARBA" id="ARBA00004442"/>
    </source>
</evidence>
<dbReference type="SUPFAM" id="SSF56954">
    <property type="entry name" value="Outer membrane efflux proteins (OEP)"/>
    <property type="match status" value="1"/>
</dbReference>
<proteinExistence type="inferred from homology"/>
<dbReference type="eggNOG" id="COG1538">
    <property type="taxonomic scope" value="Bacteria"/>
</dbReference>
<dbReference type="GO" id="GO:0015562">
    <property type="term" value="F:efflux transmembrane transporter activity"/>
    <property type="evidence" value="ECO:0007669"/>
    <property type="project" value="InterPro"/>
</dbReference>
<keyword evidence="7" id="KW-0998">Cell outer membrane</keyword>
<dbReference type="PANTHER" id="PTHR30026">
    <property type="entry name" value="OUTER MEMBRANE PROTEIN TOLC"/>
    <property type="match status" value="1"/>
</dbReference>
<dbReference type="PANTHER" id="PTHR30026:SF20">
    <property type="entry name" value="OUTER MEMBRANE PROTEIN TOLC"/>
    <property type="match status" value="1"/>
</dbReference>
<evidence type="ECO:0000256" key="2">
    <source>
        <dbReference type="ARBA" id="ARBA00007613"/>
    </source>
</evidence>
<dbReference type="KEGG" id="hhy:Halhy_3424"/>
<dbReference type="HOGENOM" id="CLU_012817_10_3_10"/>
<keyword evidence="6" id="KW-0472">Membrane</keyword>
<accession>F4KVG7</accession>
<feature type="coiled-coil region" evidence="8">
    <location>
        <begin position="190"/>
        <end position="238"/>
    </location>
</feature>
<dbReference type="Gene3D" id="1.20.1600.10">
    <property type="entry name" value="Outer membrane efflux proteins (OEP)"/>
    <property type="match status" value="1"/>
</dbReference>
<dbReference type="GO" id="GO:0009279">
    <property type="term" value="C:cell outer membrane"/>
    <property type="evidence" value="ECO:0007669"/>
    <property type="project" value="UniProtKB-SubCell"/>
</dbReference>
<evidence type="ECO:0000313" key="10">
    <source>
        <dbReference type="Proteomes" id="UP000008461"/>
    </source>
</evidence>
<evidence type="ECO:0000256" key="6">
    <source>
        <dbReference type="ARBA" id="ARBA00023136"/>
    </source>
</evidence>
<evidence type="ECO:0000256" key="5">
    <source>
        <dbReference type="ARBA" id="ARBA00022692"/>
    </source>
</evidence>
<name>F4KVG7_HALH1</name>
<reference evidence="9 10" key="1">
    <citation type="journal article" date="2011" name="Stand. Genomic Sci.">
        <title>Complete genome sequence of Haliscomenobacter hydrossis type strain (O).</title>
        <authorList>
            <consortium name="US DOE Joint Genome Institute (JGI-PGF)"/>
            <person name="Daligault H."/>
            <person name="Lapidus A."/>
            <person name="Zeytun A."/>
            <person name="Nolan M."/>
            <person name="Lucas S."/>
            <person name="Del Rio T.G."/>
            <person name="Tice H."/>
            <person name="Cheng J.F."/>
            <person name="Tapia R."/>
            <person name="Han C."/>
            <person name="Goodwin L."/>
            <person name="Pitluck S."/>
            <person name="Liolios K."/>
            <person name="Pagani I."/>
            <person name="Ivanova N."/>
            <person name="Huntemann M."/>
            <person name="Mavromatis K."/>
            <person name="Mikhailova N."/>
            <person name="Pati A."/>
            <person name="Chen A."/>
            <person name="Palaniappan K."/>
            <person name="Land M."/>
            <person name="Hauser L."/>
            <person name="Brambilla E.M."/>
            <person name="Rohde M."/>
            <person name="Verbarg S."/>
            <person name="Goker M."/>
            <person name="Bristow J."/>
            <person name="Eisen J.A."/>
            <person name="Markowitz V."/>
            <person name="Hugenholtz P."/>
            <person name="Kyrpides N.C."/>
            <person name="Klenk H.P."/>
            <person name="Woyke T."/>
        </authorList>
    </citation>
    <scope>NUCLEOTIDE SEQUENCE [LARGE SCALE GENOMIC DNA]</scope>
    <source>
        <strain evidence="10">ATCC 27775 / DSM 1100 / LMG 10767 / O</strain>
    </source>
</reference>
<dbReference type="RefSeq" id="WP_013765821.1">
    <property type="nucleotide sequence ID" value="NC_015510.1"/>
</dbReference>
<dbReference type="GO" id="GO:0015288">
    <property type="term" value="F:porin activity"/>
    <property type="evidence" value="ECO:0007669"/>
    <property type="project" value="TreeGrafter"/>
</dbReference>
<dbReference type="InterPro" id="IPR051906">
    <property type="entry name" value="TolC-like"/>
</dbReference>
<dbReference type="InterPro" id="IPR003423">
    <property type="entry name" value="OMP_efflux"/>
</dbReference>
<keyword evidence="8" id="KW-0175">Coiled coil</keyword>
<keyword evidence="10" id="KW-1185">Reference proteome</keyword>
<evidence type="ECO:0000256" key="7">
    <source>
        <dbReference type="ARBA" id="ARBA00023237"/>
    </source>
</evidence>
<dbReference type="STRING" id="760192.Halhy_3424"/>
<reference key="2">
    <citation type="submission" date="2011-04" db="EMBL/GenBank/DDBJ databases">
        <title>Complete sequence of chromosome of Haliscomenobacter hydrossis DSM 1100.</title>
        <authorList>
            <consortium name="US DOE Joint Genome Institute (JGI-PGF)"/>
            <person name="Lucas S."/>
            <person name="Han J."/>
            <person name="Lapidus A."/>
            <person name="Bruce D."/>
            <person name="Goodwin L."/>
            <person name="Pitluck S."/>
            <person name="Peters L."/>
            <person name="Kyrpides N."/>
            <person name="Mavromatis K."/>
            <person name="Ivanova N."/>
            <person name="Ovchinnikova G."/>
            <person name="Pagani I."/>
            <person name="Daligault H."/>
            <person name="Detter J.C."/>
            <person name="Han C."/>
            <person name="Land M."/>
            <person name="Hauser L."/>
            <person name="Markowitz V."/>
            <person name="Cheng J.-F."/>
            <person name="Hugenholtz P."/>
            <person name="Woyke T."/>
            <person name="Wu D."/>
            <person name="Verbarg S."/>
            <person name="Frueling A."/>
            <person name="Brambilla E."/>
            <person name="Klenk H.-P."/>
            <person name="Eisen J.A."/>
        </authorList>
    </citation>
    <scope>NUCLEOTIDE SEQUENCE</scope>
    <source>
        <strain>DSM 1100</strain>
    </source>
</reference>